<proteinExistence type="predicted"/>
<dbReference type="InterPro" id="IPR003615">
    <property type="entry name" value="HNH_nuc"/>
</dbReference>
<comment type="caution">
    <text evidence="1">The sequence shown here is derived from an EMBL/GenBank/DDBJ whole genome shotgun (WGS) entry which is preliminary data.</text>
</comment>
<dbReference type="RefSeq" id="WP_188446791.1">
    <property type="nucleotide sequence ID" value="NZ_BMFO01000001.1"/>
</dbReference>
<reference evidence="1" key="1">
    <citation type="journal article" date="2014" name="Int. J. Syst. Evol. Microbiol.">
        <title>Complete genome sequence of Corynebacterium casei LMG S-19264T (=DSM 44701T), isolated from a smear-ripened cheese.</title>
        <authorList>
            <consortium name="US DOE Joint Genome Institute (JGI-PGF)"/>
            <person name="Walter F."/>
            <person name="Albersmeier A."/>
            <person name="Kalinowski J."/>
            <person name="Ruckert C."/>
        </authorList>
    </citation>
    <scope>NUCLEOTIDE SEQUENCE</scope>
    <source>
        <strain evidence="1">CGMCC 1.12726</strain>
    </source>
</reference>
<organism evidence="1 2">
    <name type="scientific">Arenimonas maotaiensis</name>
    <dbReference type="NCBI Taxonomy" id="1446479"/>
    <lineage>
        <taxon>Bacteria</taxon>
        <taxon>Pseudomonadati</taxon>
        <taxon>Pseudomonadota</taxon>
        <taxon>Gammaproteobacteria</taxon>
        <taxon>Lysobacterales</taxon>
        <taxon>Lysobacteraceae</taxon>
        <taxon>Arenimonas</taxon>
    </lineage>
</organism>
<reference evidence="1" key="2">
    <citation type="submission" date="2020-09" db="EMBL/GenBank/DDBJ databases">
        <authorList>
            <person name="Sun Q."/>
            <person name="Zhou Y."/>
        </authorList>
    </citation>
    <scope>NUCLEOTIDE SEQUENCE</scope>
    <source>
        <strain evidence="1">CGMCC 1.12726</strain>
    </source>
</reference>
<name>A0A917CBP4_9GAMM</name>
<sequence>MSHFLIKKAAYSAIEERYRCTHEVREIRLRILVDSRKAYYNQCISCGHAGSAIGLKSIKNQAKPISITLFDNELEIKWRARKNAEYQAIYIAIEPSLKAEYEAYLESETWRKRRMVILERATKKCECCEHYPATEIHHKTYARIGQELDSDLMAVCKLCHDQIHGKFNPSK</sequence>
<dbReference type="EMBL" id="BMFO01000001">
    <property type="protein sequence ID" value="GGF83390.1"/>
    <property type="molecule type" value="Genomic_DNA"/>
</dbReference>
<dbReference type="Proteomes" id="UP000632858">
    <property type="component" value="Unassembled WGS sequence"/>
</dbReference>
<evidence type="ECO:0008006" key="3">
    <source>
        <dbReference type="Google" id="ProtNLM"/>
    </source>
</evidence>
<protein>
    <recommendedName>
        <fullName evidence="3">HNH endonuclease</fullName>
    </recommendedName>
</protein>
<dbReference type="CDD" id="cd00085">
    <property type="entry name" value="HNHc"/>
    <property type="match status" value="1"/>
</dbReference>
<gene>
    <name evidence="1" type="ORF">GCM10010960_01830</name>
</gene>
<evidence type="ECO:0000313" key="1">
    <source>
        <dbReference type="EMBL" id="GGF83390.1"/>
    </source>
</evidence>
<accession>A0A917CBP4</accession>
<keyword evidence="2" id="KW-1185">Reference proteome</keyword>
<dbReference type="AlphaFoldDB" id="A0A917CBP4"/>
<evidence type="ECO:0000313" key="2">
    <source>
        <dbReference type="Proteomes" id="UP000632858"/>
    </source>
</evidence>